<dbReference type="InterPro" id="IPR013785">
    <property type="entry name" value="Aldolase_TIM"/>
</dbReference>
<dbReference type="SUPFAM" id="SSF102114">
    <property type="entry name" value="Radical SAM enzymes"/>
    <property type="match status" value="1"/>
</dbReference>
<feature type="domain" description="Radical SAM core" evidence="5">
    <location>
        <begin position="22"/>
        <end position="243"/>
    </location>
</feature>
<evidence type="ECO:0000313" key="6">
    <source>
        <dbReference type="EMBL" id="WUQ82193.1"/>
    </source>
</evidence>
<dbReference type="PANTHER" id="PTHR43273:SF8">
    <property type="entry name" value="RADICAL SAM DOMAIN PROTEIN"/>
    <property type="match status" value="1"/>
</dbReference>
<dbReference type="PANTHER" id="PTHR43273">
    <property type="entry name" value="ANAEROBIC SULFATASE-MATURATING ENZYME HOMOLOG ASLB-RELATED"/>
    <property type="match status" value="1"/>
</dbReference>
<evidence type="ECO:0000256" key="1">
    <source>
        <dbReference type="ARBA" id="ARBA00022691"/>
    </source>
</evidence>
<dbReference type="Proteomes" id="UP001432222">
    <property type="component" value="Chromosome"/>
</dbReference>
<organism evidence="6 7">
    <name type="scientific">Kitasatospora purpeofusca</name>
    <dbReference type="NCBI Taxonomy" id="67352"/>
    <lineage>
        <taxon>Bacteria</taxon>
        <taxon>Bacillati</taxon>
        <taxon>Actinomycetota</taxon>
        <taxon>Actinomycetes</taxon>
        <taxon>Kitasatosporales</taxon>
        <taxon>Streptomycetaceae</taxon>
        <taxon>Kitasatospora</taxon>
    </lineage>
</organism>
<keyword evidence="3" id="KW-0408">Iron</keyword>
<dbReference type="SFLD" id="SFLDS00029">
    <property type="entry name" value="Radical_SAM"/>
    <property type="match status" value="1"/>
</dbReference>
<dbReference type="CDD" id="cd01335">
    <property type="entry name" value="Radical_SAM"/>
    <property type="match status" value="1"/>
</dbReference>
<keyword evidence="2" id="KW-0479">Metal-binding</keyword>
<reference evidence="6" key="1">
    <citation type="submission" date="2022-10" db="EMBL/GenBank/DDBJ databases">
        <title>The complete genomes of actinobacterial strains from the NBC collection.</title>
        <authorList>
            <person name="Joergensen T.S."/>
            <person name="Alvarez Arevalo M."/>
            <person name="Sterndorff E.B."/>
            <person name="Faurdal D."/>
            <person name="Vuksanovic O."/>
            <person name="Mourched A.-S."/>
            <person name="Charusanti P."/>
            <person name="Shaw S."/>
            <person name="Blin K."/>
            <person name="Weber T."/>
        </authorList>
    </citation>
    <scope>NUCLEOTIDE SEQUENCE</scope>
    <source>
        <strain evidence="6">NBC_00222</strain>
    </source>
</reference>
<keyword evidence="4" id="KW-0411">Iron-sulfur</keyword>
<dbReference type="PROSITE" id="PS51918">
    <property type="entry name" value="RADICAL_SAM"/>
    <property type="match status" value="1"/>
</dbReference>
<keyword evidence="1" id="KW-0949">S-adenosyl-L-methionine</keyword>
<evidence type="ECO:0000256" key="4">
    <source>
        <dbReference type="ARBA" id="ARBA00023014"/>
    </source>
</evidence>
<dbReference type="SFLD" id="SFLDG01067">
    <property type="entry name" value="SPASM/twitch_domain_containing"/>
    <property type="match status" value="1"/>
</dbReference>
<dbReference type="InterPro" id="IPR058240">
    <property type="entry name" value="rSAM_sf"/>
</dbReference>
<evidence type="ECO:0000256" key="2">
    <source>
        <dbReference type="ARBA" id="ARBA00022723"/>
    </source>
</evidence>
<proteinExistence type="predicted"/>
<dbReference type="InterPro" id="IPR007197">
    <property type="entry name" value="rSAM"/>
</dbReference>
<dbReference type="EMBL" id="CP108110">
    <property type="protein sequence ID" value="WUQ82193.1"/>
    <property type="molecule type" value="Genomic_DNA"/>
</dbReference>
<evidence type="ECO:0000259" key="5">
    <source>
        <dbReference type="PROSITE" id="PS51918"/>
    </source>
</evidence>
<dbReference type="Pfam" id="PF04055">
    <property type="entry name" value="Radical_SAM"/>
    <property type="match status" value="1"/>
</dbReference>
<gene>
    <name evidence="6" type="ORF">OHA16_03875</name>
</gene>
<evidence type="ECO:0000313" key="7">
    <source>
        <dbReference type="Proteomes" id="UP001432222"/>
    </source>
</evidence>
<name>A0ABZ1TU04_9ACTN</name>
<evidence type="ECO:0000256" key="3">
    <source>
        <dbReference type="ARBA" id="ARBA00023004"/>
    </source>
</evidence>
<dbReference type="Gene3D" id="3.20.20.70">
    <property type="entry name" value="Aldolase class I"/>
    <property type="match status" value="1"/>
</dbReference>
<protein>
    <submittedName>
        <fullName evidence="6">Radical SAM protein</fullName>
    </submittedName>
</protein>
<keyword evidence="7" id="KW-1185">Reference proteome</keyword>
<sequence length="256" mass="27689">MHRTTERHHHGIEQLYRSLDSDDTDTAVSVIVKVRGETCDIDCLYCYEKRKETPGGARVSAAQIGRLAALFRGRPLAVEIHGGEPLTAGREHIAEILRELAALPKVVRVTLQTNGVLLDEDWLDLFEELCPTLQIGISLDGDAQGNAWRVGYDGKPVYPRVAQALNLLAERGRSVGVIAAVTPAVLGRAEAVLDHLAGFGSVNAVSFVPCFDTTIRRPTAATGRRAPASRLLQQAAVASDGGPAWAIHPDEYAENR</sequence>
<accession>A0ABZ1TU04</accession>
<dbReference type="InterPro" id="IPR023867">
    <property type="entry name" value="Sulphatase_maturase_rSAM"/>
</dbReference>
<dbReference type="RefSeq" id="WP_328953262.1">
    <property type="nucleotide sequence ID" value="NZ_CP108110.1"/>
</dbReference>